<sequence length="100" mass="10171">MEKLRASGTPWRRSVAIGLVIAGVLLAVPEGRAAPPGELFLALKAGCAAAAEAQATLPARKTAEEPPAAAMHAFYTCPAGPVPVLHVGRGLLAIGPRLRG</sequence>
<protein>
    <submittedName>
        <fullName evidence="1">Uncharacterized protein</fullName>
    </submittedName>
</protein>
<evidence type="ECO:0000313" key="1">
    <source>
        <dbReference type="EMBL" id="MDO9708952.1"/>
    </source>
</evidence>
<organism evidence="1 2">
    <name type="scientific">Paracraurococcus lichenis</name>
    <dbReference type="NCBI Taxonomy" id="3064888"/>
    <lineage>
        <taxon>Bacteria</taxon>
        <taxon>Pseudomonadati</taxon>
        <taxon>Pseudomonadota</taxon>
        <taxon>Alphaproteobacteria</taxon>
        <taxon>Acetobacterales</taxon>
        <taxon>Roseomonadaceae</taxon>
        <taxon>Paracraurococcus</taxon>
    </lineage>
</organism>
<name>A0ABT9DYH1_9PROT</name>
<comment type="caution">
    <text evidence="1">The sequence shown here is derived from an EMBL/GenBank/DDBJ whole genome shotgun (WGS) entry which is preliminary data.</text>
</comment>
<evidence type="ECO:0000313" key="2">
    <source>
        <dbReference type="Proteomes" id="UP001243009"/>
    </source>
</evidence>
<gene>
    <name evidence="1" type="ORF">Q7A36_11420</name>
</gene>
<proteinExistence type="predicted"/>
<dbReference type="EMBL" id="JAUTWS010000009">
    <property type="protein sequence ID" value="MDO9708952.1"/>
    <property type="molecule type" value="Genomic_DNA"/>
</dbReference>
<dbReference type="RefSeq" id="WP_305103818.1">
    <property type="nucleotide sequence ID" value="NZ_JAUTWS010000009.1"/>
</dbReference>
<accession>A0ABT9DYH1</accession>
<keyword evidence="2" id="KW-1185">Reference proteome</keyword>
<dbReference type="Proteomes" id="UP001243009">
    <property type="component" value="Unassembled WGS sequence"/>
</dbReference>
<reference evidence="1 2" key="1">
    <citation type="submission" date="2023-08" db="EMBL/GenBank/DDBJ databases">
        <title>The draft genome sequence of Paracraurococcus sp. LOR1-02.</title>
        <authorList>
            <person name="Kingkaew E."/>
            <person name="Tanasupawat S."/>
        </authorList>
    </citation>
    <scope>NUCLEOTIDE SEQUENCE [LARGE SCALE GENOMIC DNA]</scope>
    <source>
        <strain evidence="1 2">LOR1-02</strain>
    </source>
</reference>